<reference evidence="1" key="1">
    <citation type="submission" date="2011-10" db="EMBL/GenBank/DDBJ databases">
        <title>Provirophages and transpovirons: unique mobilome of giant viruses.</title>
        <authorList>
            <person name="Desnues C."/>
            <person name="LaScola B."/>
            <person name="Yutin N."/>
            <person name="Fournous G."/>
            <person name="Koonin E."/>
            <person name="Raoult D."/>
        </authorList>
    </citation>
    <scope>NUCLEOTIDE SEQUENCE</scope>
    <source>
        <strain evidence="1">Mv13-mv</strain>
    </source>
</reference>
<organism evidence="1">
    <name type="scientific">Moumouvirus sp. 'Monve'</name>
    <dbReference type="NCBI Taxonomy" id="1128131"/>
    <lineage>
        <taxon>Viruses</taxon>
        <taxon>Varidnaviria</taxon>
        <taxon>Bamfordvirae</taxon>
        <taxon>Nucleocytoviricota</taxon>
        <taxon>Megaviricetes</taxon>
        <taxon>Imitervirales</taxon>
        <taxon>Mimiviridae</taxon>
        <taxon>Megamimivirinae</taxon>
        <taxon>Moumouvirus</taxon>
    </lineage>
</organism>
<name>H2ED06_9VIRU</name>
<accession>H2ED06</accession>
<dbReference type="EMBL" id="JN885995">
    <property type="protein sequence ID" value="AEX62279.1"/>
    <property type="molecule type" value="Genomic_DNA"/>
</dbReference>
<protein>
    <submittedName>
        <fullName evidence="1">Uncharacterized protein</fullName>
    </submittedName>
</protein>
<gene>
    <name evidence="1" type="ORF">mv_L74</name>
</gene>
<evidence type="ECO:0000313" key="1">
    <source>
        <dbReference type="EMBL" id="AEX62279.1"/>
    </source>
</evidence>
<sequence length="197" mass="22903">MNYSNLIKNLDDAYWFNDERAKILLNYTKYNTLDEELFTYLQEILNLFSGEIKLQVLKFLLEKVSRGSTEYLTYEIIINLLNEFNGTDKVIAAQMLQPFYPQISSGYLYMILLNSHINNESNIVEISKSLLIKTNTINGSNVFHCINLFKLDENKINFLNVVSHKTTFSEIDVAKILDSFVYPDNMTNAFLLILKKI</sequence>
<proteinExistence type="predicted"/>